<organism evidence="2 3">
    <name type="scientific">Parelaphostrongylus tenuis</name>
    <name type="common">Meningeal worm</name>
    <dbReference type="NCBI Taxonomy" id="148309"/>
    <lineage>
        <taxon>Eukaryota</taxon>
        <taxon>Metazoa</taxon>
        <taxon>Ecdysozoa</taxon>
        <taxon>Nematoda</taxon>
        <taxon>Chromadorea</taxon>
        <taxon>Rhabditida</taxon>
        <taxon>Rhabditina</taxon>
        <taxon>Rhabditomorpha</taxon>
        <taxon>Strongyloidea</taxon>
        <taxon>Metastrongylidae</taxon>
        <taxon>Parelaphostrongylus</taxon>
    </lineage>
</organism>
<accession>A0AAD5WHF3</accession>
<keyword evidence="1" id="KW-0472">Membrane</keyword>
<gene>
    <name evidence="2" type="ORF">KIN20_031181</name>
</gene>
<comment type="caution">
    <text evidence="2">The sequence shown here is derived from an EMBL/GenBank/DDBJ whole genome shotgun (WGS) entry which is preliminary data.</text>
</comment>
<keyword evidence="1" id="KW-0812">Transmembrane</keyword>
<name>A0AAD5WHF3_PARTN</name>
<feature type="transmembrane region" description="Helical" evidence="1">
    <location>
        <begin position="20"/>
        <end position="44"/>
    </location>
</feature>
<evidence type="ECO:0000313" key="2">
    <source>
        <dbReference type="EMBL" id="KAJ1369668.1"/>
    </source>
</evidence>
<dbReference type="AlphaFoldDB" id="A0AAD5WHF3"/>
<evidence type="ECO:0000313" key="3">
    <source>
        <dbReference type="Proteomes" id="UP001196413"/>
    </source>
</evidence>
<keyword evidence="3" id="KW-1185">Reference proteome</keyword>
<evidence type="ECO:0000256" key="1">
    <source>
        <dbReference type="SAM" id="Phobius"/>
    </source>
</evidence>
<protein>
    <submittedName>
        <fullName evidence="2">Uncharacterized protein</fullName>
    </submittedName>
</protein>
<keyword evidence="1" id="KW-1133">Transmembrane helix</keyword>
<dbReference type="EMBL" id="JAHQIW010006653">
    <property type="protein sequence ID" value="KAJ1369668.1"/>
    <property type="molecule type" value="Genomic_DNA"/>
</dbReference>
<reference evidence="2" key="1">
    <citation type="submission" date="2021-06" db="EMBL/GenBank/DDBJ databases">
        <title>Parelaphostrongylus tenuis whole genome reference sequence.</title>
        <authorList>
            <person name="Garwood T.J."/>
            <person name="Larsen P.A."/>
            <person name="Fountain-Jones N.M."/>
            <person name="Garbe J.R."/>
            <person name="Macchietto M.G."/>
            <person name="Kania S.A."/>
            <person name="Gerhold R.W."/>
            <person name="Richards J.E."/>
            <person name="Wolf T.M."/>
        </authorList>
    </citation>
    <scope>NUCLEOTIDE SEQUENCE</scope>
    <source>
        <strain evidence="2">MNPRO001-30</strain>
        <tissue evidence="2">Meninges</tissue>
    </source>
</reference>
<dbReference type="Proteomes" id="UP001196413">
    <property type="component" value="Unassembled WGS sequence"/>
</dbReference>
<proteinExistence type="predicted"/>
<sequence>MSSQENPPSDSWPLLEYVDLQNTVPCALLRFFSIFYFYLVIFHVDKNLVVRLFKAQRLLRVQIGVDTIEQIFLNDHSLSAEYGDTAVLLNASGASPPTEFCILFSTAADRHSFCMAVREFITVEESQPVYNYHVLVPD</sequence>